<accession>A0ABQ6NAM2</accession>
<feature type="region of interest" description="Disordered" evidence="1">
    <location>
        <begin position="287"/>
        <end position="313"/>
    </location>
</feature>
<evidence type="ECO:0000313" key="2">
    <source>
        <dbReference type="EMBL" id="GMI53361.1"/>
    </source>
</evidence>
<feature type="compositionally biased region" description="Basic and acidic residues" evidence="1">
    <location>
        <begin position="294"/>
        <end position="313"/>
    </location>
</feature>
<evidence type="ECO:0000256" key="1">
    <source>
        <dbReference type="SAM" id="MobiDB-lite"/>
    </source>
</evidence>
<name>A0ABQ6NAM2_9STRA</name>
<dbReference type="EMBL" id="BRYB01006253">
    <property type="protein sequence ID" value="GMI53361.1"/>
    <property type="molecule type" value="Genomic_DNA"/>
</dbReference>
<keyword evidence="3" id="KW-1185">Reference proteome</keyword>
<feature type="compositionally biased region" description="Low complexity" evidence="1">
    <location>
        <begin position="28"/>
        <end position="44"/>
    </location>
</feature>
<feature type="compositionally biased region" description="Low complexity" evidence="1">
    <location>
        <begin position="9"/>
        <end position="19"/>
    </location>
</feature>
<proteinExistence type="predicted"/>
<reference evidence="2 3" key="1">
    <citation type="journal article" date="2023" name="Commun. Biol.">
        <title>Genome analysis of Parmales, the sister group of diatoms, reveals the evolutionary specialization of diatoms from phago-mixotrophs to photoautotrophs.</title>
        <authorList>
            <person name="Ban H."/>
            <person name="Sato S."/>
            <person name="Yoshikawa S."/>
            <person name="Yamada K."/>
            <person name="Nakamura Y."/>
            <person name="Ichinomiya M."/>
            <person name="Sato N."/>
            <person name="Blanc-Mathieu R."/>
            <person name="Endo H."/>
            <person name="Kuwata A."/>
            <person name="Ogata H."/>
        </authorList>
    </citation>
    <scope>NUCLEOTIDE SEQUENCE [LARGE SCALE GENOMIC DNA]</scope>
</reference>
<feature type="compositionally biased region" description="Low complexity" evidence="1">
    <location>
        <begin position="66"/>
        <end position="76"/>
    </location>
</feature>
<dbReference type="Proteomes" id="UP001165060">
    <property type="component" value="Unassembled WGS sequence"/>
</dbReference>
<sequence length="313" mass="33713">MSSSPPTPTNLTPANATLPHNYHFKPNAPGGSPSTKASASPAAKNRVSFTAGGANDSAGGEDGTRAASPAAAAAPATTGIHPKLTAAAHSKAASFNTAQRTTISHRRFSLNSNISTSPSFHMGLDAEGKDLTDLTVHELLDVLKNLSVPLKARKCLDHVGVSGKDFSYYNRRDLEQIGIKSPPVIESTLKAKDSIILENAGHLPKWLLDPMGKRDIMKRNKQINVSNVGFEGWNWGGEEEPVSRGGRNSEGKHGLLPANITQKKDGRWESQDTRAQTVSLNLKAVNDDGTEVDQETKKKNMEEVKEMFRRTQS</sequence>
<protein>
    <submittedName>
        <fullName evidence="2">Uncharacterized protein</fullName>
    </submittedName>
</protein>
<gene>
    <name evidence="2" type="ORF">TeGR_g1613</name>
</gene>
<evidence type="ECO:0000313" key="3">
    <source>
        <dbReference type="Proteomes" id="UP001165060"/>
    </source>
</evidence>
<comment type="caution">
    <text evidence="2">The sequence shown here is derived from an EMBL/GenBank/DDBJ whole genome shotgun (WGS) entry which is preliminary data.</text>
</comment>
<feature type="region of interest" description="Disordered" evidence="1">
    <location>
        <begin position="1"/>
        <end position="76"/>
    </location>
</feature>
<organism evidence="2 3">
    <name type="scientific">Tetraparma gracilis</name>
    <dbReference type="NCBI Taxonomy" id="2962635"/>
    <lineage>
        <taxon>Eukaryota</taxon>
        <taxon>Sar</taxon>
        <taxon>Stramenopiles</taxon>
        <taxon>Ochrophyta</taxon>
        <taxon>Bolidophyceae</taxon>
        <taxon>Parmales</taxon>
        <taxon>Triparmaceae</taxon>
        <taxon>Tetraparma</taxon>
    </lineage>
</organism>